<dbReference type="InterPro" id="IPR011059">
    <property type="entry name" value="Metal-dep_hydrolase_composite"/>
</dbReference>
<keyword evidence="3" id="KW-1185">Reference proteome</keyword>
<dbReference type="PANTHER" id="PTHR22642">
    <property type="entry name" value="IMIDAZOLONEPROPIONASE"/>
    <property type="match status" value="1"/>
</dbReference>
<dbReference type="InterPro" id="IPR013108">
    <property type="entry name" value="Amidohydro_3"/>
</dbReference>
<protein>
    <recommendedName>
        <fullName evidence="1">Amidohydrolase 3 domain-containing protein</fullName>
    </recommendedName>
</protein>
<gene>
    <name evidence="2" type="ORF">SAMN05216246_10390</name>
</gene>
<dbReference type="Gene3D" id="3.10.310.70">
    <property type="match status" value="1"/>
</dbReference>
<dbReference type="Gene3D" id="3.20.20.140">
    <property type="entry name" value="Metal-dependent hydrolases"/>
    <property type="match status" value="1"/>
</dbReference>
<dbReference type="Proteomes" id="UP000184390">
    <property type="component" value="Unassembled WGS sequence"/>
</dbReference>
<feature type="domain" description="Amidohydrolase 3" evidence="1">
    <location>
        <begin position="67"/>
        <end position="541"/>
    </location>
</feature>
<reference evidence="2 3" key="1">
    <citation type="submission" date="2016-11" db="EMBL/GenBank/DDBJ databases">
        <authorList>
            <person name="Varghese N."/>
            <person name="Submissions S."/>
        </authorList>
    </citation>
    <scope>NUCLEOTIDE SEQUENCE [LARGE SCALE GENOMIC DNA]</scope>
    <source>
        <strain evidence="2 3">PA</strain>
    </source>
</reference>
<accession>A0ABY1I4J8</accession>
<dbReference type="RefSeq" id="WP_083600466.1">
    <property type="nucleotide sequence ID" value="NZ_FQYL01000003.1"/>
</dbReference>
<evidence type="ECO:0000313" key="2">
    <source>
        <dbReference type="EMBL" id="SHI59478.1"/>
    </source>
</evidence>
<proteinExistence type="predicted"/>
<dbReference type="PANTHER" id="PTHR22642:SF2">
    <property type="entry name" value="PROTEIN LONG AFTER FAR-RED 3"/>
    <property type="match status" value="1"/>
</dbReference>
<sequence length="545" mass="56336">MSGLLIRGARPVLFRSRSELGRLRARGPADRAGLSAPPAPDGPTDLRIEAGAVVEMGPALARHGGEEILDAGGAFVIPGLWDAHAHLDLEAARMARLDLGRTACAEEALGIVAARARALRSAAGEADGPALIQGFGHRLSNWPRVPSVAELDAVTGPIPTVLVSGDAHSGWVNSAALVLLGLPPATGADPGAPLMEDEWFAALNRLDDVPGSRELVESGYRRVLEDMAARGITGVTDMTWGQDSPAWVARLDRMGAAGPLPGPPRIRVSTYREGLEERIDAHLRTGSPLPGSPVGGDGMALLTQGPLKIISDGSMGTGTACLCSPYPADLGLDHPHGVMSVGLDELTRLLGRAHEHGIAAAVHAIGDAALIDVARAFARTGARGRVEHAQLLPADAAGPEGALTTLVRLGVELSVQPAHLIDDWAAVGRVWPGLESRSYAFADMAAAGGMLALGSDAPVAPLDPWLAMSAAVGRRAPDGSVWSPDQRLTAEEALAASVDGAEPIRAGSRADLVLLPDDPLMLGPEDLRAVRPLATVVAGALTAHR</sequence>
<organism evidence="2 3">
    <name type="scientific">Actinomyces denticolens</name>
    <dbReference type="NCBI Taxonomy" id="52767"/>
    <lineage>
        <taxon>Bacteria</taxon>
        <taxon>Bacillati</taxon>
        <taxon>Actinomycetota</taxon>
        <taxon>Actinomycetes</taxon>
        <taxon>Actinomycetales</taxon>
        <taxon>Actinomycetaceae</taxon>
        <taxon>Actinomyces</taxon>
    </lineage>
</organism>
<name>A0ABY1I4J8_9ACTO</name>
<dbReference type="Pfam" id="PF07969">
    <property type="entry name" value="Amidohydro_3"/>
    <property type="match status" value="1"/>
</dbReference>
<evidence type="ECO:0000313" key="3">
    <source>
        <dbReference type="Proteomes" id="UP000184390"/>
    </source>
</evidence>
<dbReference type="InterPro" id="IPR032466">
    <property type="entry name" value="Metal_Hydrolase"/>
</dbReference>
<evidence type="ECO:0000259" key="1">
    <source>
        <dbReference type="Pfam" id="PF07969"/>
    </source>
</evidence>
<dbReference type="EMBL" id="FQYL01000003">
    <property type="protein sequence ID" value="SHI59478.1"/>
    <property type="molecule type" value="Genomic_DNA"/>
</dbReference>
<dbReference type="SUPFAM" id="SSF51556">
    <property type="entry name" value="Metallo-dependent hydrolases"/>
    <property type="match status" value="1"/>
</dbReference>
<comment type="caution">
    <text evidence="2">The sequence shown here is derived from an EMBL/GenBank/DDBJ whole genome shotgun (WGS) entry which is preliminary data.</text>
</comment>
<dbReference type="SUPFAM" id="SSF51338">
    <property type="entry name" value="Composite domain of metallo-dependent hydrolases"/>
    <property type="match status" value="1"/>
</dbReference>
<dbReference type="Gene3D" id="2.30.40.10">
    <property type="entry name" value="Urease, subunit C, domain 1"/>
    <property type="match status" value="1"/>
</dbReference>